<accession>A0ABP1FS54</accession>
<dbReference type="Proteomes" id="UP001497392">
    <property type="component" value="Unassembled WGS sequence"/>
</dbReference>
<evidence type="ECO:0000256" key="2">
    <source>
        <dbReference type="ARBA" id="ARBA00022679"/>
    </source>
</evidence>
<dbReference type="Gene3D" id="2.70.160.11">
    <property type="entry name" value="Hnrnp arginine n-methyltransferase1"/>
    <property type="match status" value="1"/>
</dbReference>
<dbReference type="CDD" id="cd02440">
    <property type="entry name" value="AdoMet_MTases"/>
    <property type="match status" value="1"/>
</dbReference>
<dbReference type="EMBL" id="CAXHTA020000007">
    <property type="protein sequence ID" value="CAL5222751.1"/>
    <property type="molecule type" value="Genomic_DNA"/>
</dbReference>
<reference evidence="6 7" key="1">
    <citation type="submission" date="2024-06" db="EMBL/GenBank/DDBJ databases">
        <authorList>
            <person name="Kraege A."/>
            <person name="Thomma B."/>
        </authorList>
    </citation>
    <scope>NUCLEOTIDE SEQUENCE [LARGE SCALE GENOMIC DNA]</scope>
</reference>
<keyword evidence="7" id="KW-1185">Reference proteome</keyword>
<name>A0ABP1FS54_9CHLO</name>
<evidence type="ECO:0000256" key="3">
    <source>
        <dbReference type="ARBA" id="ARBA00022691"/>
    </source>
</evidence>
<feature type="domain" description="Protein arginine N-methyltransferase" evidence="5">
    <location>
        <begin position="231"/>
        <end position="403"/>
    </location>
</feature>
<evidence type="ECO:0000256" key="4">
    <source>
        <dbReference type="PROSITE-ProRule" id="PRU01015"/>
    </source>
</evidence>
<dbReference type="Pfam" id="PF22528">
    <property type="entry name" value="PRMT_C"/>
    <property type="match status" value="1"/>
</dbReference>
<dbReference type="Pfam" id="PF06325">
    <property type="entry name" value="PrmA"/>
    <property type="match status" value="1"/>
</dbReference>
<evidence type="ECO:0000256" key="1">
    <source>
        <dbReference type="ARBA" id="ARBA00022603"/>
    </source>
</evidence>
<sequence>MRCTQGLLKSLVTDHAYAVKPGTTHKGSAMAALPNAEPINGVASTAMNGHAAPRVSDLDGKAPAPSDWANYFCTYAFLYHQKDMLEDHKRTGAYYQAVMQNRRQFEGKVVLDVGTGSGILAVFAAKAGARKVYAVEATPMAKFAQSLVEHNGLAGVVEVIQGTIETVSLPEKVDIIISEWMGYFLLRESMLDSVLVARDRFLKPGGALYPSHARLYLALMRSQHTQQRVNDFQGAMEGWADFTQDIRNFYGVDMGCLDNSYRREQKEYYLETSAWADIHPSQLLGPACCFKEYDLLHVTLDELAAPLQEDVKMDVLDGGPVEGFVGFFDVQFRGSPENPSDFPVALSTAPDPTGATHWGQQTFCLHPPIDCAPGDAVEGSIRVTRKKENHRLMQVIVDHKVTGTSLIAQASPQRSSLYHIE</sequence>
<evidence type="ECO:0000313" key="6">
    <source>
        <dbReference type="EMBL" id="CAL5222751.1"/>
    </source>
</evidence>
<proteinExistence type="predicted"/>
<evidence type="ECO:0000313" key="7">
    <source>
        <dbReference type="Proteomes" id="UP001497392"/>
    </source>
</evidence>
<dbReference type="PROSITE" id="PS51678">
    <property type="entry name" value="SAM_MT_PRMT"/>
    <property type="match status" value="1"/>
</dbReference>
<gene>
    <name evidence="6" type="primary">g5161</name>
    <name evidence="6" type="ORF">VP750_LOCUS4410</name>
</gene>
<dbReference type="InterPro" id="IPR055135">
    <property type="entry name" value="PRMT_dom"/>
</dbReference>
<dbReference type="PANTHER" id="PTHR11006:SF68">
    <property type="entry name" value="PROTEIN ARGININE N-METHYLTRANSFERASE PRMT10"/>
    <property type="match status" value="1"/>
</dbReference>
<keyword evidence="3 4" id="KW-0949">S-adenosyl-L-methionine</keyword>
<evidence type="ECO:0000259" key="5">
    <source>
        <dbReference type="Pfam" id="PF22528"/>
    </source>
</evidence>
<dbReference type="PANTHER" id="PTHR11006">
    <property type="entry name" value="PROTEIN ARGININE N-METHYLTRANSFERASE"/>
    <property type="match status" value="1"/>
</dbReference>
<protein>
    <submittedName>
        <fullName evidence="6">G5161 protein</fullName>
    </submittedName>
</protein>
<dbReference type="InterPro" id="IPR029063">
    <property type="entry name" value="SAM-dependent_MTases_sf"/>
</dbReference>
<comment type="caution">
    <text evidence="6">The sequence shown here is derived from an EMBL/GenBank/DDBJ whole genome shotgun (WGS) entry which is preliminary data.</text>
</comment>
<keyword evidence="1 4" id="KW-0489">Methyltransferase</keyword>
<organism evidence="6 7">
    <name type="scientific">Coccomyxa viridis</name>
    <dbReference type="NCBI Taxonomy" id="1274662"/>
    <lineage>
        <taxon>Eukaryota</taxon>
        <taxon>Viridiplantae</taxon>
        <taxon>Chlorophyta</taxon>
        <taxon>core chlorophytes</taxon>
        <taxon>Trebouxiophyceae</taxon>
        <taxon>Trebouxiophyceae incertae sedis</taxon>
        <taxon>Coccomyxaceae</taxon>
        <taxon>Coccomyxa</taxon>
    </lineage>
</organism>
<dbReference type="SUPFAM" id="SSF53335">
    <property type="entry name" value="S-adenosyl-L-methionine-dependent methyltransferases"/>
    <property type="match status" value="1"/>
</dbReference>
<dbReference type="InterPro" id="IPR025799">
    <property type="entry name" value="Arg_MeTrfase"/>
</dbReference>
<dbReference type="Gene3D" id="3.40.50.150">
    <property type="entry name" value="Vaccinia Virus protein VP39"/>
    <property type="match status" value="1"/>
</dbReference>
<keyword evidence="2 4" id="KW-0808">Transferase</keyword>